<dbReference type="Pfam" id="PF01844">
    <property type="entry name" value="HNH"/>
    <property type="match status" value="1"/>
</dbReference>
<protein>
    <submittedName>
        <fullName evidence="3">HNH endonuclease signature motif containing protein</fullName>
    </submittedName>
</protein>
<keyword evidence="3" id="KW-0540">Nuclease</keyword>
<evidence type="ECO:0000313" key="3">
    <source>
        <dbReference type="EMBL" id="WIM67976.1"/>
    </source>
</evidence>
<dbReference type="GO" id="GO:0004519">
    <property type="term" value="F:endonuclease activity"/>
    <property type="evidence" value="ECO:0007669"/>
    <property type="project" value="UniProtKB-KW"/>
</dbReference>
<reference evidence="3 4" key="1">
    <citation type="submission" date="2023-05" db="EMBL/GenBank/DDBJ databases">
        <title>Corynebacterium suedekumii sp. nov. and Corynebacterium breve sp. nov. isolated from raw cow's milk.</title>
        <authorList>
            <person name="Baer M.K."/>
            <person name="Mehl L."/>
            <person name="Hellmuth R."/>
            <person name="Marke G."/>
            <person name="Lipski A."/>
        </authorList>
    </citation>
    <scope>NUCLEOTIDE SEQUENCE [LARGE SCALE GENOMIC DNA]</scope>
    <source>
        <strain evidence="3 4">R4</strain>
    </source>
</reference>
<dbReference type="EMBL" id="CP126969">
    <property type="protein sequence ID" value="WIM67976.1"/>
    <property type="molecule type" value="Genomic_DNA"/>
</dbReference>
<accession>A0ABY8VE80</accession>
<evidence type="ECO:0000256" key="1">
    <source>
        <dbReference type="SAM" id="MobiDB-lite"/>
    </source>
</evidence>
<dbReference type="Proteomes" id="UP001225598">
    <property type="component" value="Chromosome"/>
</dbReference>
<evidence type="ECO:0000313" key="4">
    <source>
        <dbReference type="Proteomes" id="UP001225598"/>
    </source>
</evidence>
<evidence type="ECO:0000259" key="2">
    <source>
        <dbReference type="Pfam" id="PF01844"/>
    </source>
</evidence>
<name>A0ABY8VE80_9CORY</name>
<dbReference type="Gene3D" id="1.10.30.50">
    <property type="match status" value="1"/>
</dbReference>
<keyword evidence="3" id="KW-0255">Endonuclease</keyword>
<gene>
    <name evidence="3" type="ORF">QP027_00820</name>
</gene>
<proteinExistence type="predicted"/>
<keyword evidence="3" id="KW-0378">Hydrolase</keyword>
<feature type="region of interest" description="Disordered" evidence="1">
    <location>
        <begin position="72"/>
        <end position="96"/>
    </location>
</feature>
<dbReference type="InterPro" id="IPR002711">
    <property type="entry name" value="HNH"/>
</dbReference>
<dbReference type="RefSeq" id="WP_284825300.1">
    <property type="nucleotide sequence ID" value="NZ_CP126969.1"/>
</dbReference>
<organism evidence="3 4">
    <name type="scientific">Corynebacterium breve</name>
    <dbReference type="NCBI Taxonomy" id="3049799"/>
    <lineage>
        <taxon>Bacteria</taxon>
        <taxon>Bacillati</taxon>
        <taxon>Actinomycetota</taxon>
        <taxon>Actinomycetes</taxon>
        <taxon>Mycobacteriales</taxon>
        <taxon>Corynebacteriaceae</taxon>
        <taxon>Corynebacterium</taxon>
    </lineage>
</organism>
<dbReference type="InterPro" id="IPR003615">
    <property type="entry name" value="HNH_nuc"/>
</dbReference>
<dbReference type="CDD" id="cd00085">
    <property type="entry name" value="HNHc"/>
    <property type="match status" value="1"/>
</dbReference>
<keyword evidence="4" id="KW-1185">Reference proteome</keyword>
<feature type="domain" description="HNH" evidence="2">
    <location>
        <begin position="8"/>
        <end position="45"/>
    </location>
</feature>
<sequence length="96" mass="10471">MASLENPVCSWPGCGVGAEYCQINHNQAWSAGGETNIDNLATVCRFHNGRNDDDRGSPRYGYLDRIDGHVQHVPPFRGPPKKNSHPVAQGGAMRIV</sequence>